<dbReference type="EMBL" id="KV906988">
    <property type="protein sequence ID" value="OON13949.1"/>
    <property type="molecule type" value="Genomic_DNA"/>
</dbReference>
<keyword evidence="1" id="KW-0732">Signal</keyword>
<evidence type="ECO:0008006" key="4">
    <source>
        <dbReference type="Google" id="ProtNLM"/>
    </source>
</evidence>
<feature type="signal peptide" evidence="1">
    <location>
        <begin position="1"/>
        <end position="17"/>
    </location>
</feature>
<keyword evidence="3" id="KW-1185">Reference proteome</keyword>
<accession>A0A1S8WHM2</accession>
<organism evidence="2 3">
    <name type="scientific">Opisthorchis viverrini</name>
    <name type="common">Southeast Asian liver fluke</name>
    <dbReference type="NCBI Taxonomy" id="6198"/>
    <lineage>
        <taxon>Eukaryota</taxon>
        <taxon>Metazoa</taxon>
        <taxon>Spiralia</taxon>
        <taxon>Lophotrochozoa</taxon>
        <taxon>Platyhelminthes</taxon>
        <taxon>Trematoda</taxon>
        <taxon>Digenea</taxon>
        <taxon>Opisthorchiida</taxon>
        <taxon>Opisthorchiata</taxon>
        <taxon>Opisthorchiidae</taxon>
        <taxon>Opisthorchis</taxon>
    </lineage>
</organism>
<name>A0A1S8WHM2_OPIVI</name>
<dbReference type="AlphaFoldDB" id="A0A1S8WHM2"/>
<gene>
    <name evidence="2" type="ORF">X801_10265</name>
</gene>
<evidence type="ECO:0000256" key="1">
    <source>
        <dbReference type="SAM" id="SignalP"/>
    </source>
</evidence>
<proteinExistence type="predicted"/>
<sequence>MVFMFIAFNWLSYYADSASNLPPKTDVVPYGLILLHKHSVAHQSRLASGGKRLLKSTSFTVSRIRFREFRCDRVTMLCTPPSHELTNNLMGVPYAAPYPTATNQRNEPN</sequence>
<protein>
    <recommendedName>
        <fullName evidence="4">Secreted protein</fullName>
    </recommendedName>
</protein>
<feature type="chain" id="PRO_5012865495" description="Secreted protein" evidence="1">
    <location>
        <begin position="18"/>
        <end position="109"/>
    </location>
</feature>
<evidence type="ECO:0000313" key="3">
    <source>
        <dbReference type="Proteomes" id="UP000243686"/>
    </source>
</evidence>
<dbReference type="Proteomes" id="UP000243686">
    <property type="component" value="Unassembled WGS sequence"/>
</dbReference>
<reference evidence="2 3" key="1">
    <citation type="submission" date="2015-03" db="EMBL/GenBank/DDBJ databases">
        <title>Draft genome of the nematode, Opisthorchis viverrini.</title>
        <authorList>
            <person name="Mitreva M."/>
        </authorList>
    </citation>
    <scope>NUCLEOTIDE SEQUENCE [LARGE SCALE GENOMIC DNA]</scope>
    <source>
        <strain evidence="2">Khon Kaen</strain>
    </source>
</reference>
<evidence type="ECO:0000313" key="2">
    <source>
        <dbReference type="EMBL" id="OON13949.1"/>
    </source>
</evidence>